<dbReference type="GO" id="GO:0019752">
    <property type="term" value="P:carboxylic acid metabolic process"/>
    <property type="evidence" value="ECO:0007669"/>
    <property type="project" value="UniProtKB-ARBA"/>
</dbReference>
<dbReference type="GO" id="GO:0016853">
    <property type="term" value="F:isomerase activity"/>
    <property type="evidence" value="ECO:0007669"/>
    <property type="project" value="UniProtKB-ARBA"/>
</dbReference>
<dbReference type="FunFam" id="3.90.850.10:FF:000002">
    <property type="entry name" value="2-hydroxyhepta-2,4-diene-1,7-dioate isomerase"/>
    <property type="match status" value="1"/>
</dbReference>
<dbReference type="Pfam" id="PF01557">
    <property type="entry name" value="FAA_hydrolase"/>
    <property type="match status" value="1"/>
</dbReference>
<keyword evidence="4 6" id="KW-0378">Hydrolase</keyword>
<name>A0A193GA76_9BORD</name>
<dbReference type="OrthoDB" id="8582489at2"/>
<comment type="cofactor">
    <cofactor evidence="1">
        <name>Mg(2+)</name>
        <dbReference type="ChEBI" id="CHEBI:18420"/>
    </cofactor>
</comment>
<feature type="domain" description="Fumarylacetoacetase-like C-terminal" evidence="5">
    <location>
        <begin position="77"/>
        <end position="291"/>
    </location>
</feature>
<organism evidence="6 7">
    <name type="scientific">Bordetella flabilis</name>
    <dbReference type="NCBI Taxonomy" id="463014"/>
    <lineage>
        <taxon>Bacteria</taxon>
        <taxon>Pseudomonadati</taxon>
        <taxon>Pseudomonadota</taxon>
        <taxon>Betaproteobacteria</taxon>
        <taxon>Burkholderiales</taxon>
        <taxon>Alcaligenaceae</taxon>
        <taxon>Bordetella</taxon>
    </lineage>
</organism>
<sequence>MKFAQLSHQGQRVIAVVDTDKSQFWPVSELVPGFSGDMVQLVQQYEEIKSKLQPSGAGRALEGARILAPIDQPRRNIFCVGKNYHEHAAEFSKSGFDSSAKEGEHAPEAPVVFTKPSTTVIGPGDKIPPHSNVAKQLDYEAELAVVIGKPGRGIKKADAFKHVFGYTIVNDFTARDLQKLHRQWFLGKSLDGFCPMGPYVVTGDALNAEKLDVKCWVNGELRQNSNTSLLIFDIPTLIETISAGIELQPGDVIATGTPAGVGIGFNPPKFVKSGDVIKIEIQDIGVLENSVA</sequence>
<evidence type="ECO:0000259" key="5">
    <source>
        <dbReference type="Pfam" id="PF01557"/>
    </source>
</evidence>
<dbReference type="GO" id="GO:0018773">
    <property type="term" value="F:acetylpyruvate hydrolase activity"/>
    <property type="evidence" value="ECO:0007669"/>
    <property type="project" value="TreeGrafter"/>
</dbReference>
<evidence type="ECO:0000313" key="6">
    <source>
        <dbReference type="EMBL" id="ANN76897.1"/>
    </source>
</evidence>
<dbReference type="Proteomes" id="UP000091926">
    <property type="component" value="Chromosome"/>
</dbReference>
<dbReference type="InterPro" id="IPR011234">
    <property type="entry name" value="Fumarylacetoacetase-like_C"/>
</dbReference>
<dbReference type="KEGG" id="bfz:BAU07_07010"/>
<dbReference type="EMBL" id="CP016172">
    <property type="protein sequence ID" value="ANN76897.1"/>
    <property type="molecule type" value="Genomic_DNA"/>
</dbReference>
<evidence type="ECO:0000256" key="4">
    <source>
        <dbReference type="ARBA" id="ARBA00022801"/>
    </source>
</evidence>
<keyword evidence="7" id="KW-1185">Reference proteome</keyword>
<dbReference type="InterPro" id="IPR036663">
    <property type="entry name" value="Fumarylacetoacetase_C_sf"/>
</dbReference>
<evidence type="ECO:0000313" key="7">
    <source>
        <dbReference type="Proteomes" id="UP000091926"/>
    </source>
</evidence>
<dbReference type="PANTHER" id="PTHR11820:SF7">
    <property type="entry name" value="ACYLPYRUVASE FAHD1, MITOCHONDRIAL"/>
    <property type="match status" value="1"/>
</dbReference>
<gene>
    <name evidence="6" type="ORF">BAU07_07010</name>
</gene>
<dbReference type="GO" id="GO:0046872">
    <property type="term" value="F:metal ion binding"/>
    <property type="evidence" value="ECO:0007669"/>
    <property type="project" value="UniProtKB-KW"/>
</dbReference>
<evidence type="ECO:0000256" key="3">
    <source>
        <dbReference type="ARBA" id="ARBA00022723"/>
    </source>
</evidence>
<evidence type="ECO:0000256" key="2">
    <source>
        <dbReference type="ARBA" id="ARBA00010211"/>
    </source>
</evidence>
<reference evidence="6 7" key="1">
    <citation type="submission" date="2016-06" db="EMBL/GenBank/DDBJ databases">
        <title>Complete genome sequences of Bordetella bronchialis and Bordetella flabilis.</title>
        <authorList>
            <person name="LiPuma J.J."/>
            <person name="Spilker T."/>
        </authorList>
    </citation>
    <scope>NUCLEOTIDE SEQUENCE [LARGE SCALE GENOMIC DNA]</scope>
    <source>
        <strain evidence="6 7">AU10664</strain>
    </source>
</reference>
<dbReference type="RefSeq" id="WP_066655309.1">
    <property type="nucleotide sequence ID" value="NZ_CBCSCL010000008.1"/>
</dbReference>
<comment type="similarity">
    <text evidence="2">Belongs to the FAH family.</text>
</comment>
<keyword evidence="3" id="KW-0479">Metal-binding</keyword>
<accession>A0A193GA76</accession>
<protein>
    <submittedName>
        <fullName evidence="6">Hydrolase</fullName>
    </submittedName>
</protein>
<dbReference type="SUPFAM" id="SSF56529">
    <property type="entry name" value="FAH"/>
    <property type="match status" value="1"/>
</dbReference>
<dbReference type="PANTHER" id="PTHR11820">
    <property type="entry name" value="ACYLPYRUVASE"/>
    <property type="match status" value="1"/>
</dbReference>
<evidence type="ECO:0000256" key="1">
    <source>
        <dbReference type="ARBA" id="ARBA00001946"/>
    </source>
</evidence>
<dbReference type="AlphaFoldDB" id="A0A193GA76"/>
<dbReference type="STRING" id="463014.BAU07_07010"/>
<proteinExistence type="inferred from homology"/>
<dbReference type="Gene3D" id="3.90.850.10">
    <property type="entry name" value="Fumarylacetoacetase-like, C-terminal domain"/>
    <property type="match status" value="1"/>
</dbReference>